<feature type="region of interest" description="Disordered" evidence="1">
    <location>
        <begin position="34"/>
        <end position="56"/>
    </location>
</feature>
<dbReference type="AlphaFoldDB" id="A0A132PBB6"/>
<feature type="chain" id="PRO_5038465274" description="DUF5666 domain-containing protein" evidence="2">
    <location>
        <begin position="23"/>
        <end position="141"/>
    </location>
</feature>
<evidence type="ECO:0000256" key="1">
    <source>
        <dbReference type="SAM" id="MobiDB-lite"/>
    </source>
</evidence>
<evidence type="ECO:0000313" key="3">
    <source>
        <dbReference type="EMBL" id="KWX19594.1"/>
    </source>
</evidence>
<protein>
    <recommendedName>
        <fullName evidence="5">DUF5666 domain-containing protein</fullName>
    </recommendedName>
</protein>
<organism evidence="3 4">
    <name type="scientific">Mycolicibacterium wolinskyi</name>
    <dbReference type="NCBI Taxonomy" id="59750"/>
    <lineage>
        <taxon>Bacteria</taxon>
        <taxon>Bacillati</taxon>
        <taxon>Actinomycetota</taxon>
        <taxon>Actinomycetes</taxon>
        <taxon>Mycobacteriales</taxon>
        <taxon>Mycobacteriaceae</taxon>
        <taxon>Mycolicibacterium</taxon>
    </lineage>
</organism>
<comment type="caution">
    <text evidence="3">The sequence shown here is derived from an EMBL/GenBank/DDBJ whole genome shotgun (WGS) entry which is preliminary data.</text>
</comment>
<evidence type="ECO:0000256" key="2">
    <source>
        <dbReference type="SAM" id="SignalP"/>
    </source>
</evidence>
<accession>A0A132PBB6</accession>
<dbReference type="STRING" id="59750.AWC31_02075"/>
<keyword evidence="2" id="KW-0732">Signal</keyword>
<evidence type="ECO:0000313" key="4">
    <source>
        <dbReference type="Proteomes" id="UP000070612"/>
    </source>
</evidence>
<dbReference type="EMBL" id="LGTW01000040">
    <property type="protein sequence ID" value="KWX19594.1"/>
    <property type="molecule type" value="Genomic_DNA"/>
</dbReference>
<gene>
    <name evidence="3" type="ORF">AFM11_34945</name>
</gene>
<dbReference type="Proteomes" id="UP000070612">
    <property type="component" value="Unassembled WGS sequence"/>
</dbReference>
<feature type="signal peptide" evidence="2">
    <location>
        <begin position="1"/>
        <end position="22"/>
    </location>
</feature>
<dbReference type="RefSeq" id="WP_067859554.1">
    <property type="nucleotide sequence ID" value="NZ_LGTW01000040.1"/>
</dbReference>
<proteinExistence type="predicted"/>
<evidence type="ECO:0008006" key="5">
    <source>
        <dbReference type="Google" id="ProtNLM"/>
    </source>
</evidence>
<reference evidence="3 4" key="1">
    <citation type="submission" date="2015-07" db="EMBL/GenBank/DDBJ databases">
        <title>A draft genome sequence of Mycobacterium wolinskyi.</title>
        <authorList>
            <person name="de Man T.J."/>
            <person name="Perry K.A."/>
            <person name="Coulliette A.D."/>
            <person name="Jensen B."/>
            <person name="Toney N.C."/>
            <person name="Limbago B.M."/>
            <person name="Noble-Wang J."/>
        </authorList>
    </citation>
    <scope>NUCLEOTIDE SEQUENCE [LARGE SCALE GENOMIC DNA]</scope>
    <source>
        <strain evidence="3 4">CDC_01</strain>
    </source>
</reference>
<name>A0A132PBB6_9MYCO</name>
<sequence length="141" mass="13672">MSIRQTLAAVGVAVAIAGLGGAAIYAATDSPGMGGHGGPPGGPPPMAAARHDDGDPATVHSEAVLADGSGGYTTSLTQTGTITALSTASITVRSADGFSQTYVLPAAAAPPFAVADQVLVRATRTGTTATVTSIGEPLERG</sequence>
<keyword evidence="4" id="KW-1185">Reference proteome</keyword>
<dbReference type="PATRIC" id="fig|59750.3.peg.5718"/>